<dbReference type="OrthoDB" id="941624at2759"/>
<dbReference type="Gene3D" id="3.30.1380.20">
    <property type="entry name" value="Trafficking protein particle complex subunit 3"/>
    <property type="match status" value="1"/>
</dbReference>
<evidence type="ECO:0000313" key="3">
    <source>
        <dbReference type="EMBL" id="KAH0224578.1"/>
    </source>
</evidence>
<reference evidence="3" key="2">
    <citation type="submission" date="2021-08" db="EMBL/GenBank/DDBJ databases">
        <authorList>
            <person name="Gostincar C."/>
            <person name="Sun X."/>
            <person name="Song Z."/>
            <person name="Gunde-Cimerman N."/>
        </authorList>
    </citation>
    <scope>NUCLEOTIDE SEQUENCE</scope>
    <source>
        <strain evidence="3">EXF-8016</strain>
    </source>
</reference>
<name>A0A9P8GJH1_AURME</name>
<comment type="similarity">
    <text evidence="1">Belongs to the TRAPP small subunits family. BET3 subfamily.</text>
</comment>
<protein>
    <submittedName>
        <fullName evidence="3">Uncharacterized protein</fullName>
    </submittedName>
</protein>
<dbReference type="AlphaFoldDB" id="A0A9P8GJH1"/>
<evidence type="ECO:0000256" key="1">
    <source>
        <dbReference type="ARBA" id="ARBA00006218"/>
    </source>
</evidence>
<sequence>MATTTQPTDATSTSDPKVAASTLDFLLIELVPLAHRIAADLHARDTALLSSSLERNATLNTSTTASSSTHASSATATDKRQSLKSTDAATGQGAALSTTTTTALTTTLPLNDDDPSDLYDEDLQDSLQESILYRLDSLGYRVGLGLVEKLSQNSARPTTALDMIKQITEALLS</sequence>
<dbReference type="Pfam" id="PF04051">
    <property type="entry name" value="TRAPP"/>
    <property type="match status" value="1"/>
</dbReference>
<dbReference type="InterPro" id="IPR024096">
    <property type="entry name" value="NO_sig/Golgi_transp_ligand-bd"/>
</dbReference>
<organism evidence="3 4">
    <name type="scientific">Aureobasidium melanogenum</name>
    <name type="common">Aureobasidium pullulans var. melanogenum</name>
    <dbReference type="NCBI Taxonomy" id="46634"/>
    <lineage>
        <taxon>Eukaryota</taxon>
        <taxon>Fungi</taxon>
        <taxon>Dikarya</taxon>
        <taxon>Ascomycota</taxon>
        <taxon>Pezizomycotina</taxon>
        <taxon>Dothideomycetes</taxon>
        <taxon>Dothideomycetidae</taxon>
        <taxon>Dothideales</taxon>
        <taxon>Saccotheciaceae</taxon>
        <taxon>Aureobasidium</taxon>
    </lineage>
</organism>
<feature type="region of interest" description="Disordered" evidence="2">
    <location>
        <begin position="59"/>
        <end position="96"/>
    </location>
</feature>
<dbReference type="EMBL" id="JAHFYH010000018">
    <property type="protein sequence ID" value="KAH0224578.1"/>
    <property type="molecule type" value="Genomic_DNA"/>
</dbReference>
<dbReference type="SUPFAM" id="SSF111126">
    <property type="entry name" value="Ligand-binding domain in the NO signalling and Golgi transport"/>
    <property type="match status" value="1"/>
</dbReference>
<gene>
    <name evidence="3" type="ORF">KCV03_g3464</name>
</gene>
<proteinExistence type="inferred from homology"/>
<dbReference type="Proteomes" id="UP000767238">
    <property type="component" value="Unassembled WGS sequence"/>
</dbReference>
<accession>A0A9P8GJH1</accession>
<reference evidence="3" key="1">
    <citation type="journal article" date="2021" name="J Fungi (Basel)">
        <title>Virulence traits and population genomics of the black yeast Aureobasidium melanogenum.</title>
        <authorList>
            <person name="Cernosa A."/>
            <person name="Sun X."/>
            <person name="Gostincar C."/>
            <person name="Fang C."/>
            <person name="Gunde-Cimerman N."/>
            <person name="Song Z."/>
        </authorList>
    </citation>
    <scope>NUCLEOTIDE SEQUENCE</scope>
    <source>
        <strain evidence="3">EXF-8016</strain>
    </source>
</reference>
<evidence type="ECO:0000256" key="2">
    <source>
        <dbReference type="SAM" id="MobiDB-lite"/>
    </source>
</evidence>
<comment type="caution">
    <text evidence="3">The sequence shown here is derived from an EMBL/GenBank/DDBJ whole genome shotgun (WGS) entry which is preliminary data.</text>
</comment>
<dbReference type="InterPro" id="IPR007194">
    <property type="entry name" value="TRAPP_component"/>
</dbReference>
<feature type="compositionally biased region" description="Low complexity" evidence="2">
    <location>
        <begin position="61"/>
        <end position="76"/>
    </location>
</feature>
<feature type="non-terminal residue" evidence="3">
    <location>
        <position position="173"/>
    </location>
</feature>
<evidence type="ECO:0000313" key="4">
    <source>
        <dbReference type="Proteomes" id="UP000767238"/>
    </source>
</evidence>